<proteinExistence type="predicted"/>
<reference evidence="2 3" key="1">
    <citation type="journal article" date="2017" name="Curr. Biol.">
        <title>Genome architecture and evolution of a unichromosomal asexual nematode.</title>
        <authorList>
            <person name="Fradin H."/>
            <person name="Zegar C."/>
            <person name="Gutwein M."/>
            <person name="Lucas J."/>
            <person name="Kovtun M."/>
            <person name="Corcoran D."/>
            <person name="Baugh L.R."/>
            <person name="Kiontke K."/>
            <person name="Gunsalus K."/>
            <person name="Fitch D.H."/>
            <person name="Piano F."/>
        </authorList>
    </citation>
    <scope>NUCLEOTIDE SEQUENCE [LARGE SCALE GENOMIC DNA]</scope>
    <source>
        <strain evidence="2">PF1309</strain>
    </source>
</reference>
<keyword evidence="3" id="KW-1185">Reference proteome</keyword>
<feature type="compositionally biased region" description="Low complexity" evidence="1">
    <location>
        <begin position="287"/>
        <end position="297"/>
    </location>
</feature>
<protein>
    <submittedName>
        <fullName evidence="2">Uncharacterized protein</fullName>
    </submittedName>
</protein>
<accession>A0A2A2J8H5</accession>
<organism evidence="2 3">
    <name type="scientific">Diploscapter pachys</name>
    <dbReference type="NCBI Taxonomy" id="2018661"/>
    <lineage>
        <taxon>Eukaryota</taxon>
        <taxon>Metazoa</taxon>
        <taxon>Ecdysozoa</taxon>
        <taxon>Nematoda</taxon>
        <taxon>Chromadorea</taxon>
        <taxon>Rhabditida</taxon>
        <taxon>Rhabditina</taxon>
        <taxon>Rhabditomorpha</taxon>
        <taxon>Rhabditoidea</taxon>
        <taxon>Rhabditidae</taxon>
        <taxon>Diploscapter</taxon>
    </lineage>
</organism>
<gene>
    <name evidence="2" type="ORF">WR25_21755</name>
</gene>
<dbReference type="Proteomes" id="UP000218231">
    <property type="component" value="Unassembled WGS sequence"/>
</dbReference>
<name>A0A2A2J8H5_9BILA</name>
<comment type="caution">
    <text evidence="2">The sequence shown here is derived from an EMBL/GenBank/DDBJ whole genome shotgun (WGS) entry which is preliminary data.</text>
</comment>
<feature type="region of interest" description="Disordered" evidence="1">
    <location>
        <begin position="227"/>
        <end position="313"/>
    </location>
</feature>
<dbReference type="SUPFAM" id="SSF57850">
    <property type="entry name" value="RING/U-box"/>
    <property type="match status" value="1"/>
</dbReference>
<evidence type="ECO:0000313" key="3">
    <source>
        <dbReference type="Proteomes" id="UP000218231"/>
    </source>
</evidence>
<dbReference type="EMBL" id="LIAE01010610">
    <property type="protein sequence ID" value="PAV57947.1"/>
    <property type="molecule type" value="Genomic_DNA"/>
</dbReference>
<dbReference type="AlphaFoldDB" id="A0A2A2J8H5"/>
<feature type="compositionally biased region" description="Polar residues" evidence="1">
    <location>
        <begin position="227"/>
        <end position="242"/>
    </location>
</feature>
<sequence>MTNHQMRENLLAARTFLPEAINFILPNKPVRILCSFCRTVNHIKEENLVDHTNFAMKSLIDEIKKFTQTNEEARKQEPVYKCGCCSQALRNGCVFVCRQCNIKDLCGNCIAEKHLGHQDTKKIEIFDAELAKNYHDRMKERQQLIAESKTSIEMALAQIQSHIAADVAAVEILSNKKLGNPEEGLSLADDSEDMKRRHQNLDSIIEQLENGDRNQQELNAILPVVNPNASVAGPSTSDTSRVLPTRTVHVREASGTGDESVQEPVKKQKRIHSPSEEQDQSSTIAGSSRSNNNSVSRFEPHSSAPRHYRRRVVFDPTDGSRVLTPRQHRPLTRLLYINQQSLVTSPGNAERNS</sequence>
<evidence type="ECO:0000313" key="2">
    <source>
        <dbReference type="EMBL" id="PAV57947.1"/>
    </source>
</evidence>
<evidence type="ECO:0000256" key="1">
    <source>
        <dbReference type="SAM" id="MobiDB-lite"/>
    </source>
</evidence>